<dbReference type="Gene3D" id="1.10.439.10">
    <property type="entry name" value="Penicillin Amidohydrolase, domain 1"/>
    <property type="match status" value="1"/>
</dbReference>
<dbReference type="Proteomes" id="UP000318437">
    <property type="component" value="Unassembled WGS sequence"/>
</dbReference>
<dbReference type="PIRSF" id="PIRSF001227">
    <property type="entry name" value="Pen_acylase"/>
    <property type="match status" value="1"/>
</dbReference>
<keyword evidence="6" id="KW-0106">Calcium</keyword>
<dbReference type="InterPro" id="IPR029055">
    <property type="entry name" value="Ntn_hydrolases_N"/>
</dbReference>
<keyword evidence="3 7" id="KW-0378">Hydrolase</keyword>
<keyword evidence="6" id="KW-0479">Metal-binding</keyword>
<reference evidence="7 8" key="1">
    <citation type="submission" date="2019-02" db="EMBL/GenBank/DDBJ databases">
        <title>Deep-cultivation of Planctomycetes and their phenomic and genomic characterization uncovers novel biology.</title>
        <authorList>
            <person name="Wiegand S."/>
            <person name="Jogler M."/>
            <person name="Boedeker C."/>
            <person name="Pinto D."/>
            <person name="Vollmers J."/>
            <person name="Rivas-Marin E."/>
            <person name="Kohn T."/>
            <person name="Peeters S.H."/>
            <person name="Heuer A."/>
            <person name="Rast P."/>
            <person name="Oberbeckmann S."/>
            <person name="Bunk B."/>
            <person name="Jeske O."/>
            <person name="Meyerdierks A."/>
            <person name="Storesund J.E."/>
            <person name="Kallscheuer N."/>
            <person name="Luecker S."/>
            <person name="Lage O.M."/>
            <person name="Pohl T."/>
            <person name="Merkel B.J."/>
            <person name="Hornburger P."/>
            <person name="Mueller R.-W."/>
            <person name="Bruemmer F."/>
            <person name="Labrenz M."/>
            <person name="Spormann A.M."/>
            <person name="Op Den Camp H."/>
            <person name="Overmann J."/>
            <person name="Amann R."/>
            <person name="Jetten M.S.M."/>
            <person name="Mascher T."/>
            <person name="Medema M.H."/>
            <person name="Devos D.P."/>
            <person name="Kaster A.-K."/>
            <person name="Ovreas L."/>
            <person name="Rohde M."/>
            <person name="Galperin M.Y."/>
            <person name="Jogler C."/>
        </authorList>
    </citation>
    <scope>NUCLEOTIDE SEQUENCE [LARGE SCALE GENOMIC DNA]</scope>
    <source>
        <strain evidence="7 8">Pla144</strain>
    </source>
</reference>
<dbReference type="Gene3D" id="1.10.1400.10">
    <property type="match status" value="1"/>
</dbReference>
<evidence type="ECO:0000256" key="4">
    <source>
        <dbReference type="ARBA" id="ARBA00023145"/>
    </source>
</evidence>
<dbReference type="PANTHER" id="PTHR34218:SF3">
    <property type="entry name" value="ACYL-HOMOSERINE LACTONE ACYLASE PVDQ"/>
    <property type="match status" value="1"/>
</dbReference>
<accession>A0A5C6D2C1</accession>
<protein>
    <submittedName>
        <fullName evidence="7">Glutaryl-7-aminocephalosporanic-acid acylase</fullName>
        <ecNumber evidence="7">3.5.1.93</ecNumber>
    </submittedName>
</protein>
<evidence type="ECO:0000256" key="3">
    <source>
        <dbReference type="ARBA" id="ARBA00022801"/>
    </source>
</evidence>
<comment type="similarity">
    <text evidence="1">Belongs to the peptidase S45 family.</text>
</comment>
<dbReference type="SUPFAM" id="SSF56235">
    <property type="entry name" value="N-terminal nucleophile aminohydrolases (Ntn hydrolases)"/>
    <property type="match status" value="1"/>
</dbReference>
<dbReference type="InterPro" id="IPR043146">
    <property type="entry name" value="Penicillin_amidase_N_B-knob"/>
</dbReference>
<evidence type="ECO:0000256" key="1">
    <source>
        <dbReference type="ARBA" id="ARBA00006586"/>
    </source>
</evidence>
<name>A0A5C6D2C1_9BACT</name>
<dbReference type="EMBL" id="SJPS01000001">
    <property type="protein sequence ID" value="TWU29931.1"/>
    <property type="molecule type" value="Genomic_DNA"/>
</dbReference>
<dbReference type="EC" id="3.5.1.93" evidence="7"/>
<dbReference type="GO" id="GO:0033968">
    <property type="term" value="F:glutaryl-7-aminocephalosporanic-acid acylase activity"/>
    <property type="evidence" value="ECO:0007669"/>
    <property type="project" value="UniProtKB-EC"/>
</dbReference>
<dbReference type="InterPro" id="IPR014395">
    <property type="entry name" value="Pen/GL7ACA/AHL_acylase"/>
</dbReference>
<feature type="active site" description="Nucleophile" evidence="5">
    <location>
        <position position="182"/>
    </location>
</feature>
<dbReference type="InterPro" id="IPR002692">
    <property type="entry name" value="S45"/>
</dbReference>
<dbReference type="AlphaFoldDB" id="A0A5C6D2C1"/>
<keyword evidence="8" id="KW-1185">Reference proteome</keyword>
<dbReference type="InterPro" id="IPR023343">
    <property type="entry name" value="Penicillin_amidase_dom1"/>
</dbReference>
<evidence type="ECO:0000256" key="5">
    <source>
        <dbReference type="PIRSR" id="PIRSR001227-1"/>
    </source>
</evidence>
<dbReference type="GO" id="GO:0046872">
    <property type="term" value="F:metal ion binding"/>
    <property type="evidence" value="ECO:0007669"/>
    <property type="project" value="UniProtKB-KW"/>
</dbReference>
<keyword evidence="4" id="KW-0865">Zymogen</keyword>
<dbReference type="PANTHER" id="PTHR34218">
    <property type="entry name" value="PEPTIDASE S45 PENICILLIN AMIDASE"/>
    <property type="match status" value="1"/>
</dbReference>
<dbReference type="Pfam" id="PF01804">
    <property type="entry name" value="Penicil_amidase"/>
    <property type="match status" value="1"/>
</dbReference>
<evidence type="ECO:0000256" key="6">
    <source>
        <dbReference type="PIRSR" id="PIRSR001227-2"/>
    </source>
</evidence>
<gene>
    <name evidence="7" type="ORF">Pla144_07120</name>
</gene>
<dbReference type="Gene3D" id="3.60.20.10">
    <property type="entry name" value="Glutamine Phosphoribosylpyrophosphate, subunit 1, domain 1"/>
    <property type="match status" value="1"/>
</dbReference>
<feature type="binding site" evidence="6">
    <location>
        <position position="263"/>
    </location>
    <ligand>
        <name>Ca(2+)</name>
        <dbReference type="ChEBI" id="CHEBI:29108"/>
    </ligand>
</feature>
<keyword evidence="2" id="KW-0732">Signal</keyword>
<comment type="cofactor">
    <cofactor evidence="6">
        <name>Ca(2+)</name>
        <dbReference type="ChEBI" id="CHEBI:29108"/>
    </cofactor>
    <text evidence="6">Binds 1 Ca(2+) ion per dimer.</text>
</comment>
<feature type="binding site" evidence="6">
    <location>
        <position position="260"/>
    </location>
    <ligand>
        <name>Ca(2+)</name>
        <dbReference type="ChEBI" id="CHEBI:29108"/>
    </ligand>
</feature>
<dbReference type="GO" id="GO:0017000">
    <property type="term" value="P:antibiotic biosynthetic process"/>
    <property type="evidence" value="ECO:0007669"/>
    <property type="project" value="InterPro"/>
</dbReference>
<dbReference type="Gene3D" id="2.30.120.10">
    <property type="match status" value="1"/>
</dbReference>
<dbReference type="InterPro" id="IPR043147">
    <property type="entry name" value="Penicillin_amidase_A-knob"/>
</dbReference>
<evidence type="ECO:0000313" key="8">
    <source>
        <dbReference type="Proteomes" id="UP000318437"/>
    </source>
</evidence>
<evidence type="ECO:0000256" key="2">
    <source>
        <dbReference type="ARBA" id="ARBA00022729"/>
    </source>
</evidence>
<comment type="caution">
    <text evidence="7">The sequence shown here is derived from an EMBL/GenBank/DDBJ whole genome shotgun (WGS) entry which is preliminary data.</text>
</comment>
<proteinExistence type="inferred from homology"/>
<sequence length="730" mass="82698">MGLWFTLIVTARAKETASLNLDPDALAAEVTIHRDQFGVPHIIGATDESVIFGYGYAQAEDYFWQLEDSYILALGRYSEVVGPKGINSDLLNRGFEIVRSSQRDFAALDALSQRLYAAFVAGINHYLAQHPEVQPRLIRHFEPWHVLAYYRHIALELTFRFTGLNDDYMPRRNPQIWAATGSNGWVLSGSRTKSGNPLLLANPHMPWFGFAQMLEAHLMCDGTGGGEPWNFTGAGFYGSPVLAMGHNDRLGWTLVTNQPDIADTWRIRFSDPENPLAYEYDGGWRQAEEWQDTIRVRKSHGWESRQFTFRKTHHGPIVTEEEELPNGGKTMLSAQIAGLFEVVPLRQSLRMIKSRNLADFRSALGSLQVLYMNVLYADCDGNTWFVYTGRVPRRNPRFDWSQPVEGSNPATEWLGNHGLDELPQVLNPGAGFLQNCNSTPFEVTDGQNPDRESIPAYMVGDADRRTLRSLRSLELLRGMSDVTFEDWQQAAFDTEVYWARHELPKYALQLEDLAHENPQLAKRIRPYLENLLAWDARITADSTAATLCHEWYEQLYGFTYPGEELRRIYVGKPEKQLEALVRAADRLQSLHGTWQVPYGDLYRSQRPPRIGDLTDVRFTDSAPSLTSLGGHGPMGVIFTQYYTPSLEIPWVISQRKRYGIVGTSYLAAWDFSPEGVKGTSLVPFGTSGDPASLHYFDQAKLLSTQQMKPELFTKQQVRKAAVRSYHPGSE</sequence>
<evidence type="ECO:0000313" key="7">
    <source>
        <dbReference type="EMBL" id="TWU29931.1"/>
    </source>
</evidence>
<organism evidence="7 8">
    <name type="scientific">Bythopirellula polymerisocia</name>
    <dbReference type="NCBI Taxonomy" id="2528003"/>
    <lineage>
        <taxon>Bacteria</taxon>
        <taxon>Pseudomonadati</taxon>
        <taxon>Planctomycetota</taxon>
        <taxon>Planctomycetia</taxon>
        <taxon>Pirellulales</taxon>
        <taxon>Lacipirellulaceae</taxon>
        <taxon>Bythopirellula</taxon>
    </lineage>
</organism>